<organism evidence="2 3">
    <name type="scientific">Pteropox virus</name>
    <dbReference type="NCBI Taxonomy" id="1873698"/>
    <lineage>
        <taxon>Viruses</taxon>
        <taxon>Varidnaviria</taxon>
        <taxon>Bamfordvirae</taxon>
        <taxon>Nucleocytoviricota</taxon>
        <taxon>Pokkesviricetes</taxon>
        <taxon>Chitovirales</taxon>
        <taxon>Poxviridae</taxon>
        <taxon>Chordopoxvirinae</taxon>
        <taxon>Pteropopoxvirus</taxon>
        <taxon>Pteropopoxvirus pteropox</taxon>
    </lineage>
</organism>
<dbReference type="Proteomes" id="UP000203626">
    <property type="component" value="Segment"/>
</dbReference>
<feature type="compositionally biased region" description="Polar residues" evidence="1">
    <location>
        <begin position="20"/>
        <end position="29"/>
    </location>
</feature>
<name>A0A1B1MRL4_9POXV</name>
<dbReference type="RefSeq" id="YP_009268858.1">
    <property type="nucleotide sequence ID" value="NC_030656.1"/>
</dbReference>
<sequence length="248" mass="27177">MACENSGAKWSEIVEAADSSIGNEEQQPGASAPATPPVSERAAVPPVNADERKRRRSRSRCGGRSDEGCTPCSKHPDYSKLRVSVRNYGSCKQLTSVFSAEAHPNELTSLNFYNEPAMFAPDSYDKTTLPKLTCVREGNLFAGSVRLTPCRFLLRGSFVCWIEMGYNCVRMAAANVGLTDVTISHSQTPEQIRHGSQTCRISFAVRASGTSWVLPFLQTLETVVSESDPHPRIPGKFKVTFIDPVESE</sequence>
<dbReference type="EMBL" id="KU980965">
    <property type="protein sequence ID" value="ANS71227.1"/>
    <property type="molecule type" value="Genomic_DNA"/>
</dbReference>
<dbReference type="GeneID" id="28340470"/>
<feature type="region of interest" description="Disordered" evidence="1">
    <location>
        <begin position="1"/>
        <end position="71"/>
    </location>
</feature>
<evidence type="ECO:0000313" key="2">
    <source>
        <dbReference type="EMBL" id="ANS71227.1"/>
    </source>
</evidence>
<dbReference type="OrthoDB" id="35833at10239"/>
<protein>
    <submittedName>
        <fullName evidence="2">Uncharacterized protein</fullName>
    </submittedName>
</protein>
<keyword evidence="3" id="KW-1185">Reference proteome</keyword>
<dbReference type="KEGG" id="vg:28340470"/>
<reference evidence="2 3" key="1">
    <citation type="journal article" date="2016" name="J. Gen. Virol.">
        <title>Genomic characterization of a novel poxvirus from a flying fox: evidence for a new genus?</title>
        <authorList>
            <person name="O'Dea M.A."/>
            <person name="Tu S.L."/>
            <person name="Pang S."/>
            <person name="De Ridder T."/>
            <person name="Jackson B."/>
            <person name="Upton C."/>
        </authorList>
    </citation>
    <scope>NUCLEOTIDE SEQUENCE [LARGE SCALE GENOMIC DNA]</scope>
    <source>
        <strain evidence="2 3">Australia</strain>
    </source>
</reference>
<gene>
    <name evidence="2" type="ORF">PTPV-Aus-143</name>
</gene>
<evidence type="ECO:0000256" key="1">
    <source>
        <dbReference type="SAM" id="MobiDB-lite"/>
    </source>
</evidence>
<evidence type="ECO:0000313" key="3">
    <source>
        <dbReference type="Proteomes" id="UP000203626"/>
    </source>
</evidence>
<accession>A0A1B1MRL4</accession>
<proteinExistence type="predicted"/>